<evidence type="ECO:0000256" key="10">
    <source>
        <dbReference type="ARBA" id="ARBA00022989"/>
    </source>
</evidence>
<dbReference type="Pfam" id="PF01794">
    <property type="entry name" value="Ferric_reduct"/>
    <property type="match status" value="1"/>
</dbReference>
<keyword evidence="8" id="KW-0274">FAD</keyword>
<accession>A0A1E3Q6X6</accession>
<keyword evidence="10 16" id="KW-1133">Transmembrane helix</keyword>
<keyword evidence="14" id="KW-0325">Glycoprotein</keyword>
<feature type="transmembrane region" description="Helical" evidence="16">
    <location>
        <begin position="174"/>
        <end position="193"/>
    </location>
</feature>
<dbReference type="SFLD" id="SFLDG01168">
    <property type="entry name" value="Ferric_reductase_subgroup_(FRE"/>
    <property type="match status" value="1"/>
</dbReference>
<keyword evidence="11" id="KW-0560">Oxidoreductase</keyword>
<dbReference type="InterPro" id="IPR039261">
    <property type="entry name" value="FNR_nucleotide-bd"/>
</dbReference>
<gene>
    <name evidence="18" type="ORF">LIPSTDRAFT_2670</name>
</gene>
<dbReference type="GO" id="GO:0005886">
    <property type="term" value="C:plasma membrane"/>
    <property type="evidence" value="ECO:0007669"/>
    <property type="project" value="UniProtKB-SubCell"/>
</dbReference>
<feature type="transmembrane region" description="Helical" evidence="16">
    <location>
        <begin position="67"/>
        <end position="85"/>
    </location>
</feature>
<feature type="transmembrane region" description="Helical" evidence="16">
    <location>
        <begin position="213"/>
        <end position="232"/>
    </location>
</feature>
<evidence type="ECO:0000256" key="3">
    <source>
        <dbReference type="ARBA" id="ARBA00012668"/>
    </source>
</evidence>
<dbReference type="InterPro" id="IPR017927">
    <property type="entry name" value="FAD-bd_FR_type"/>
</dbReference>
<evidence type="ECO:0000256" key="9">
    <source>
        <dbReference type="ARBA" id="ARBA00022982"/>
    </source>
</evidence>
<keyword evidence="6" id="KW-0285">Flavoprotein</keyword>
<dbReference type="GO" id="GO:0052851">
    <property type="term" value="F:ferric-chelate reductase (NADPH) activity"/>
    <property type="evidence" value="ECO:0007669"/>
    <property type="project" value="UniProtKB-EC"/>
</dbReference>
<keyword evidence="7 16" id="KW-0812">Transmembrane</keyword>
<evidence type="ECO:0000256" key="4">
    <source>
        <dbReference type="ARBA" id="ARBA00022448"/>
    </source>
</evidence>
<keyword evidence="19" id="KW-1185">Reference proteome</keyword>
<dbReference type="AlphaFoldDB" id="A0A1E3Q6X6"/>
<dbReference type="InterPro" id="IPR013112">
    <property type="entry name" value="FAD-bd_8"/>
</dbReference>
<feature type="transmembrane region" description="Helical" evidence="16">
    <location>
        <begin position="30"/>
        <end position="55"/>
    </location>
</feature>
<evidence type="ECO:0000256" key="7">
    <source>
        <dbReference type="ARBA" id="ARBA00022692"/>
    </source>
</evidence>
<feature type="transmembrane region" description="Helical" evidence="16">
    <location>
        <begin position="105"/>
        <end position="122"/>
    </location>
</feature>
<evidence type="ECO:0000256" key="6">
    <source>
        <dbReference type="ARBA" id="ARBA00022630"/>
    </source>
</evidence>
<keyword evidence="12" id="KW-0406">Ion transport</keyword>
<dbReference type="EMBL" id="KV454293">
    <property type="protein sequence ID" value="ODQ73443.1"/>
    <property type="molecule type" value="Genomic_DNA"/>
</dbReference>
<evidence type="ECO:0000259" key="17">
    <source>
        <dbReference type="PROSITE" id="PS51384"/>
    </source>
</evidence>
<comment type="catalytic activity">
    <reaction evidence="15">
        <text>2 a Fe(II)-siderophore + NADP(+) + H(+) = 2 a Fe(III)-siderophore + NADPH</text>
        <dbReference type="Rhea" id="RHEA:28795"/>
        <dbReference type="Rhea" id="RHEA-COMP:11342"/>
        <dbReference type="Rhea" id="RHEA-COMP:11344"/>
        <dbReference type="ChEBI" id="CHEBI:15378"/>
        <dbReference type="ChEBI" id="CHEBI:29033"/>
        <dbReference type="ChEBI" id="CHEBI:29034"/>
        <dbReference type="ChEBI" id="CHEBI:57783"/>
        <dbReference type="ChEBI" id="CHEBI:58349"/>
        <dbReference type="EC" id="1.16.1.9"/>
    </reaction>
</comment>
<evidence type="ECO:0000256" key="12">
    <source>
        <dbReference type="ARBA" id="ARBA00023065"/>
    </source>
</evidence>
<dbReference type="EC" id="1.16.1.9" evidence="3"/>
<dbReference type="InterPro" id="IPR013130">
    <property type="entry name" value="Fe3_Rdtase_TM_dom"/>
</dbReference>
<protein>
    <recommendedName>
        <fullName evidence="3">ferric-chelate reductase (NADPH)</fullName>
        <ecNumber evidence="3">1.16.1.9</ecNumber>
    </recommendedName>
</protein>
<dbReference type="PANTHER" id="PTHR32361">
    <property type="entry name" value="FERRIC/CUPRIC REDUCTASE TRANSMEMBRANE COMPONENT"/>
    <property type="match status" value="1"/>
</dbReference>
<dbReference type="Gene3D" id="2.40.30.10">
    <property type="entry name" value="Translation factors"/>
    <property type="match status" value="1"/>
</dbReference>
<dbReference type="GO" id="GO:0015677">
    <property type="term" value="P:copper ion import"/>
    <property type="evidence" value="ECO:0007669"/>
    <property type="project" value="TreeGrafter"/>
</dbReference>
<dbReference type="SUPFAM" id="SSF63380">
    <property type="entry name" value="Riboflavin synthase domain-like"/>
    <property type="match status" value="1"/>
</dbReference>
<evidence type="ECO:0000256" key="1">
    <source>
        <dbReference type="ARBA" id="ARBA00004651"/>
    </source>
</evidence>
<dbReference type="Proteomes" id="UP000094385">
    <property type="component" value="Unassembled WGS sequence"/>
</dbReference>
<evidence type="ECO:0000256" key="5">
    <source>
        <dbReference type="ARBA" id="ARBA00022475"/>
    </source>
</evidence>
<keyword evidence="4" id="KW-0813">Transport</keyword>
<dbReference type="PANTHER" id="PTHR32361:SF9">
    <property type="entry name" value="FERRIC REDUCTASE TRANSMEMBRANE COMPONENT 3-RELATED"/>
    <property type="match status" value="1"/>
</dbReference>
<proteinExistence type="inferred from homology"/>
<comment type="subcellular location">
    <subcellularLocation>
        <location evidence="1">Cell membrane</location>
        <topology evidence="1">Multi-pass membrane protein</topology>
    </subcellularLocation>
</comment>
<dbReference type="InterPro" id="IPR013121">
    <property type="entry name" value="Fe_red_NAD-bd_6"/>
</dbReference>
<evidence type="ECO:0000256" key="15">
    <source>
        <dbReference type="ARBA" id="ARBA00048483"/>
    </source>
</evidence>
<dbReference type="STRING" id="675824.A0A1E3Q6X6"/>
<feature type="domain" description="FAD-binding FR-type" evidence="17">
    <location>
        <begin position="282"/>
        <end position="411"/>
    </location>
</feature>
<evidence type="ECO:0000256" key="11">
    <source>
        <dbReference type="ARBA" id="ARBA00023002"/>
    </source>
</evidence>
<feature type="transmembrane region" description="Helical" evidence="16">
    <location>
        <begin position="270"/>
        <end position="290"/>
    </location>
</feature>
<dbReference type="GO" id="GO:0006879">
    <property type="term" value="P:intracellular iron ion homeostasis"/>
    <property type="evidence" value="ECO:0007669"/>
    <property type="project" value="TreeGrafter"/>
</dbReference>
<sequence>MADFIYPNSGLGQGRFNPDGSPRPGYLAKMYWAVIGAFLGTALLLRIFDFVLGVQRIRSLNARPKSVLARIYATFTSIGRVLTYPTPPYLQKYSGLVHFPSVGRMLLVIFYWCLLIGFFFYRNPIKTSSDWLNVGYRAAWLSIAQLPLIVLLSVKRLSIISFITGSPSSVTRNFFHRWIARALLLTTTLHMFYMMRYFASFNDLVMRLHIDIFMRRGIGTWCVLAWIVVTTISPIRHYAFELFFANHVLSIIVLFIALMKHTPPYAHVYIWIAIGIYIADVALRWSLILLNNVATSGLNYRASVSVVHDANTLKIEIPLTSLRFLKWKPGQFVRLSFPTVAPFMAHPFTIASLPEDSKMLFVIRAKAGFTRRILKKTLLIGRDIEKQSDHMVATATYPVVIDGPYGGPSRPWQQFDTVLIVVCGIGATYGFSVFRDVLRDNGAVQTLRLVWIVRHYNDIVTFREQLEQILKSCGTDASDFSILIQIFVSDRSTIPIPSHGQSDFDLFLEHLKDVVEVIPGKPVIRSIVRSVLERAGGETGIAACGSVKLTTEIKNDVVLLDAAANRPGSDTQKCWVHSEQFDA</sequence>
<dbReference type="Gene3D" id="3.40.50.80">
    <property type="entry name" value="Nucleotide-binding domain of ferredoxin-NADP reductase (FNR) module"/>
    <property type="match status" value="1"/>
</dbReference>
<organism evidence="18 19">
    <name type="scientific">Lipomyces starkeyi NRRL Y-11557</name>
    <dbReference type="NCBI Taxonomy" id="675824"/>
    <lineage>
        <taxon>Eukaryota</taxon>
        <taxon>Fungi</taxon>
        <taxon>Dikarya</taxon>
        <taxon>Ascomycota</taxon>
        <taxon>Saccharomycotina</taxon>
        <taxon>Lipomycetes</taxon>
        <taxon>Lipomycetales</taxon>
        <taxon>Lipomycetaceae</taxon>
        <taxon>Lipomyces</taxon>
    </lineage>
</organism>
<evidence type="ECO:0000313" key="19">
    <source>
        <dbReference type="Proteomes" id="UP000094385"/>
    </source>
</evidence>
<evidence type="ECO:0000256" key="13">
    <source>
        <dbReference type="ARBA" id="ARBA00023136"/>
    </source>
</evidence>
<dbReference type="SUPFAM" id="SSF52343">
    <property type="entry name" value="Ferredoxin reductase-like, C-terminal NADP-linked domain"/>
    <property type="match status" value="1"/>
</dbReference>
<dbReference type="InterPro" id="IPR051410">
    <property type="entry name" value="Ferric/Cupric_Reductase"/>
</dbReference>
<evidence type="ECO:0000256" key="16">
    <source>
        <dbReference type="SAM" id="Phobius"/>
    </source>
</evidence>
<keyword evidence="9" id="KW-0249">Electron transport</keyword>
<dbReference type="Pfam" id="PF08022">
    <property type="entry name" value="FAD_binding_8"/>
    <property type="match status" value="1"/>
</dbReference>
<keyword evidence="5" id="KW-1003">Cell membrane</keyword>
<feature type="transmembrane region" description="Helical" evidence="16">
    <location>
        <begin position="134"/>
        <end position="154"/>
    </location>
</feature>
<dbReference type="GO" id="GO:0006826">
    <property type="term" value="P:iron ion transport"/>
    <property type="evidence" value="ECO:0007669"/>
    <property type="project" value="UniProtKB-ARBA"/>
</dbReference>
<dbReference type="SFLD" id="SFLDS00052">
    <property type="entry name" value="Ferric_Reductase_Domain"/>
    <property type="match status" value="1"/>
</dbReference>
<reference evidence="18 19" key="1">
    <citation type="journal article" date="2016" name="Proc. Natl. Acad. Sci. U.S.A.">
        <title>Comparative genomics of biotechnologically important yeasts.</title>
        <authorList>
            <person name="Riley R."/>
            <person name="Haridas S."/>
            <person name="Wolfe K.H."/>
            <person name="Lopes M.R."/>
            <person name="Hittinger C.T."/>
            <person name="Goeker M."/>
            <person name="Salamov A.A."/>
            <person name="Wisecaver J.H."/>
            <person name="Long T.M."/>
            <person name="Calvey C.H."/>
            <person name="Aerts A.L."/>
            <person name="Barry K.W."/>
            <person name="Choi C."/>
            <person name="Clum A."/>
            <person name="Coughlan A.Y."/>
            <person name="Deshpande S."/>
            <person name="Douglass A.P."/>
            <person name="Hanson S.J."/>
            <person name="Klenk H.-P."/>
            <person name="LaButti K.M."/>
            <person name="Lapidus A."/>
            <person name="Lindquist E.A."/>
            <person name="Lipzen A.M."/>
            <person name="Meier-Kolthoff J.P."/>
            <person name="Ohm R.A."/>
            <person name="Otillar R.P."/>
            <person name="Pangilinan J.L."/>
            <person name="Peng Y."/>
            <person name="Rokas A."/>
            <person name="Rosa C.A."/>
            <person name="Scheuner C."/>
            <person name="Sibirny A.A."/>
            <person name="Slot J.C."/>
            <person name="Stielow J.B."/>
            <person name="Sun H."/>
            <person name="Kurtzman C.P."/>
            <person name="Blackwell M."/>
            <person name="Grigoriev I.V."/>
            <person name="Jeffries T.W."/>
        </authorList>
    </citation>
    <scope>NUCLEOTIDE SEQUENCE [LARGE SCALE GENOMIC DNA]</scope>
    <source>
        <strain evidence="18 19">NRRL Y-11557</strain>
    </source>
</reference>
<keyword evidence="13 16" id="KW-0472">Membrane</keyword>
<comment type="similarity">
    <text evidence="2">Belongs to the ferric reductase (FRE) family.</text>
</comment>
<dbReference type="InterPro" id="IPR017938">
    <property type="entry name" value="Riboflavin_synthase-like_b-brl"/>
</dbReference>
<dbReference type="Pfam" id="PF08030">
    <property type="entry name" value="NAD_binding_6"/>
    <property type="match status" value="1"/>
</dbReference>
<evidence type="ECO:0000256" key="14">
    <source>
        <dbReference type="ARBA" id="ARBA00023180"/>
    </source>
</evidence>
<evidence type="ECO:0000256" key="2">
    <source>
        <dbReference type="ARBA" id="ARBA00006278"/>
    </source>
</evidence>
<name>A0A1E3Q6X6_LIPST</name>
<dbReference type="CDD" id="cd06186">
    <property type="entry name" value="NOX_Duox_like_FAD_NADP"/>
    <property type="match status" value="1"/>
</dbReference>
<evidence type="ECO:0000313" key="18">
    <source>
        <dbReference type="EMBL" id="ODQ73443.1"/>
    </source>
</evidence>
<evidence type="ECO:0000256" key="8">
    <source>
        <dbReference type="ARBA" id="ARBA00022827"/>
    </source>
</evidence>
<feature type="transmembrane region" description="Helical" evidence="16">
    <location>
        <begin position="238"/>
        <end position="258"/>
    </location>
</feature>
<dbReference type="PROSITE" id="PS51384">
    <property type="entry name" value="FAD_FR"/>
    <property type="match status" value="1"/>
</dbReference>
<dbReference type="OrthoDB" id="3944240at2759"/>